<dbReference type="RefSeq" id="WP_049680592.1">
    <property type="nucleotide sequence ID" value="NZ_LFZW01000001.1"/>
</dbReference>
<keyword evidence="2" id="KW-1185">Reference proteome</keyword>
<comment type="caution">
    <text evidence="1">The sequence shown here is derived from an EMBL/GenBank/DDBJ whole genome shotgun (WGS) entry which is preliminary data.</text>
</comment>
<dbReference type="OrthoDB" id="2086094at2"/>
<proteinExistence type="predicted"/>
<name>A0A0K9GRD5_9BACI</name>
<gene>
    <name evidence="1" type="ORF">AC625_06760</name>
</gene>
<protein>
    <submittedName>
        <fullName evidence="1">Uncharacterized protein</fullName>
    </submittedName>
</protein>
<sequence length="311" mass="35597">MSLSRWSDNTEKSMEEIISNMLNYEEWNISVTDPLTDEDLRYNITKAFENNKVIELNGAEINYNIINYEYERVRTGEESNEMRSSRIHSIAGYIIVYSDNVRTQYITNKPNNDTTKTVLRKINNYTSQGEIKSNPFQITEDFFIWMISKVLNSTNESIDESSHLVIKKIVGFKGSSHDQLAEVIGSGNRIMNALSTLAFLFENEEVTYVKPVIEYKSHTIELFLKLSGSIDINFENYLGDYFMDPPEELTAKVVLMVALESIPNIIDSYGNDIANENWSINQKIELIKGIGESIQAKVNEKVSRLSNTGDF</sequence>
<dbReference type="Proteomes" id="UP000037146">
    <property type="component" value="Unassembled WGS sequence"/>
</dbReference>
<dbReference type="EMBL" id="LFZW01000001">
    <property type="protein sequence ID" value="KMY49259.1"/>
    <property type="molecule type" value="Genomic_DNA"/>
</dbReference>
<reference evidence="2" key="1">
    <citation type="submission" date="2015-07" db="EMBL/GenBank/DDBJ databases">
        <title>Genome sequencing project for genomic taxonomy and phylogenomics of Bacillus-like bacteria.</title>
        <authorList>
            <person name="Liu B."/>
            <person name="Wang J."/>
            <person name="Zhu Y."/>
            <person name="Liu G."/>
            <person name="Chen Q."/>
            <person name="Chen Z."/>
            <person name="Lan J."/>
            <person name="Che J."/>
            <person name="Ge C."/>
            <person name="Shi H."/>
            <person name="Pan Z."/>
            <person name="Liu X."/>
        </authorList>
    </citation>
    <scope>NUCLEOTIDE SEQUENCE [LARGE SCALE GENOMIC DNA]</scope>
    <source>
        <strain evidence="2">FJAT-27997</strain>
    </source>
</reference>
<dbReference type="PATRIC" id="fig|1679170.3.peg.1453"/>
<organism evidence="1 2">
    <name type="scientific">Peribacillus loiseleuriae</name>
    <dbReference type="NCBI Taxonomy" id="1679170"/>
    <lineage>
        <taxon>Bacteria</taxon>
        <taxon>Bacillati</taxon>
        <taxon>Bacillota</taxon>
        <taxon>Bacilli</taxon>
        <taxon>Bacillales</taxon>
        <taxon>Bacillaceae</taxon>
        <taxon>Peribacillus</taxon>
    </lineage>
</organism>
<accession>A0A0K9GRD5</accession>
<evidence type="ECO:0000313" key="2">
    <source>
        <dbReference type="Proteomes" id="UP000037146"/>
    </source>
</evidence>
<dbReference type="STRING" id="1679170.AC625_06760"/>
<evidence type="ECO:0000313" key="1">
    <source>
        <dbReference type="EMBL" id="KMY49259.1"/>
    </source>
</evidence>
<dbReference type="AlphaFoldDB" id="A0A0K9GRD5"/>